<name>A0A0I9UV18_BACFG</name>
<sequence length="72" mass="8035">MFQNLIPRPLLLTFKRRGGGCAVEIRRSAVERGLCPPWPCGDSAVQRGWRPPPPQRTVGRTPGVIMELIVLE</sequence>
<protein>
    <submittedName>
        <fullName evidence="1">Uncharacterized protein</fullName>
    </submittedName>
</protein>
<dbReference type="PATRIC" id="fig|817.53.peg.557"/>
<proteinExistence type="predicted"/>
<reference evidence="1" key="1">
    <citation type="book" date="2014" name="THE 24TH EUROPEAN CONGRESS OF CLINICAL MICROBIOLOGY AND INFECTIOUS DISEASES" publisher="ECCMID 2014" city="Barcelona, Spain">
        <title>Identification of resistance genes in three multidrug-resistant Bacteroides fragilis isolates by whole genome sequencing.</title>
        <editorList>
            <person name="Unknown"/>
            <person name="A."/>
        </editorList>
        <authorList>
            <person name="Sydenham T.V."/>
            <person name="Hasman H."/>
            <person name="Wang M."/>
            <person name="Soki J."/>
            <person name="Nagy E."/>
            <person name="Justesen U.S."/>
        </authorList>
    </citation>
    <scope>NUCLEOTIDE SEQUENCE</scope>
    <source>
        <strain evidence="1">DCMOUH0018B</strain>
    </source>
</reference>
<comment type="caution">
    <text evidence="1">The sequence shown here is derived from an EMBL/GenBank/DDBJ whole genome shotgun (WGS) entry which is preliminary data.</text>
</comment>
<evidence type="ECO:0000313" key="1">
    <source>
        <dbReference type="EMBL" id="KFX76174.1"/>
    </source>
</evidence>
<organism evidence="1">
    <name type="scientific">Bacteroides fragilis</name>
    <dbReference type="NCBI Taxonomy" id="817"/>
    <lineage>
        <taxon>Bacteria</taxon>
        <taxon>Pseudomonadati</taxon>
        <taxon>Bacteroidota</taxon>
        <taxon>Bacteroidia</taxon>
        <taxon>Bacteroidales</taxon>
        <taxon>Bacteroidaceae</taxon>
        <taxon>Bacteroides</taxon>
    </lineage>
</organism>
<dbReference type="AlphaFoldDB" id="A0A0I9UV18"/>
<dbReference type="EMBL" id="JMZZ02000039">
    <property type="protein sequence ID" value="KFX76174.1"/>
    <property type="molecule type" value="Genomic_DNA"/>
</dbReference>
<accession>A0A0I9UV18</accession>
<gene>
    <name evidence="1" type="ORF">EE52_0202610</name>
</gene>
<reference evidence="1" key="2">
    <citation type="submission" date="2014-07" db="EMBL/GenBank/DDBJ databases">
        <title>Genetics and epidemiology of antimicrobial resistance in B. fragilis group.</title>
        <authorList>
            <person name="Sydenham T.V."/>
            <person name="Hasman H."/>
            <person name="Kemp M."/>
            <person name="Justesen U.S."/>
        </authorList>
    </citation>
    <scope>NUCLEOTIDE SEQUENCE [LARGE SCALE GENOMIC DNA]</scope>
    <source>
        <strain evidence="1">DCMOUH0018B</strain>
    </source>
</reference>